<dbReference type="PROSITE" id="PS51257">
    <property type="entry name" value="PROKAR_LIPOPROTEIN"/>
    <property type="match status" value="1"/>
</dbReference>
<dbReference type="AlphaFoldDB" id="A0A975F0C9"/>
<protein>
    <submittedName>
        <fullName evidence="2">Tetratricopeptide repeat protein</fullName>
    </submittedName>
</protein>
<dbReference type="InterPro" id="IPR019734">
    <property type="entry name" value="TPR_rpt"/>
</dbReference>
<gene>
    <name evidence="2" type="ORF">HRI96_07595</name>
</gene>
<organism evidence="2 3">
    <name type="scientific">Treponema parvum</name>
    <dbReference type="NCBI Taxonomy" id="138851"/>
    <lineage>
        <taxon>Bacteria</taxon>
        <taxon>Pseudomonadati</taxon>
        <taxon>Spirochaetota</taxon>
        <taxon>Spirochaetia</taxon>
        <taxon>Spirochaetales</taxon>
        <taxon>Treponemataceae</taxon>
        <taxon>Treponema</taxon>
    </lineage>
</organism>
<dbReference type="PROSITE" id="PS50005">
    <property type="entry name" value="TPR"/>
    <property type="match status" value="1"/>
</dbReference>
<dbReference type="Proteomes" id="UP000671995">
    <property type="component" value="Chromosome"/>
</dbReference>
<evidence type="ECO:0000256" key="1">
    <source>
        <dbReference type="PROSITE-ProRule" id="PRU00339"/>
    </source>
</evidence>
<feature type="repeat" description="TPR" evidence="1">
    <location>
        <begin position="68"/>
        <end position="101"/>
    </location>
</feature>
<dbReference type="Gene3D" id="1.25.40.10">
    <property type="entry name" value="Tetratricopeptide repeat domain"/>
    <property type="match status" value="2"/>
</dbReference>
<proteinExistence type="predicted"/>
<evidence type="ECO:0000313" key="3">
    <source>
        <dbReference type="Proteomes" id="UP000671995"/>
    </source>
</evidence>
<dbReference type="SUPFAM" id="SSF48452">
    <property type="entry name" value="TPR-like"/>
    <property type="match status" value="1"/>
</dbReference>
<dbReference type="EMBL" id="CP054257">
    <property type="protein sequence ID" value="QTQ12068.1"/>
    <property type="molecule type" value="Genomic_DNA"/>
</dbReference>
<accession>A0A975F0C9</accession>
<sequence length="241" mass="27696">MKKVYFFCSLIGLVFLFMGCAKSNKTIIRQQHFEEGVQSPTTVEELKDAIAKYQNRVADIQLAQAQIGIWYKILGTRYLDNKMYGEALKTFQKAIEYFPANQNLYYYVGLCAGYMAHSALDYDATASDTKKYNYLKLSESAYLEALRIEPRYARALYGLSILYVFELDESEKAVPLLEKLLTIETRNVDAMFVLARAYYSTYEFDKASAVYDKIIQTTKSDERKKEAEANKKIVLDAAYAK</sequence>
<dbReference type="RefSeq" id="WP_210116782.1">
    <property type="nucleotide sequence ID" value="NZ_CP054257.1"/>
</dbReference>
<name>A0A975F0C9_9SPIR</name>
<keyword evidence="1" id="KW-0802">TPR repeat</keyword>
<dbReference type="SMART" id="SM00028">
    <property type="entry name" value="TPR"/>
    <property type="match status" value="3"/>
</dbReference>
<reference evidence="2" key="1">
    <citation type="submission" date="2020-05" db="EMBL/GenBank/DDBJ databases">
        <authorList>
            <person name="Zeng H."/>
            <person name="Chan Y.K."/>
            <person name="Watt R.M."/>
        </authorList>
    </citation>
    <scope>NUCLEOTIDE SEQUENCE</scope>
    <source>
        <strain evidence="2">ATCC 700773</strain>
    </source>
</reference>
<evidence type="ECO:0000313" key="2">
    <source>
        <dbReference type="EMBL" id="QTQ12068.1"/>
    </source>
</evidence>
<reference evidence="2" key="2">
    <citation type="journal article" date="2021" name="Microbiol. Resour. Announc.">
        <title>Complete Genome Sequences of Three Human Oral Treponema parvum Isolates.</title>
        <authorList>
            <person name="Zeng H."/>
            <person name="Watt R.M."/>
        </authorList>
    </citation>
    <scope>NUCLEOTIDE SEQUENCE</scope>
    <source>
        <strain evidence="2">ATCC 700773</strain>
    </source>
</reference>
<dbReference type="InterPro" id="IPR011990">
    <property type="entry name" value="TPR-like_helical_dom_sf"/>
</dbReference>
<dbReference type="Pfam" id="PF14559">
    <property type="entry name" value="TPR_19"/>
    <property type="match status" value="1"/>
</dbReference>